<dbReference type="SMART" id="SM00267">
    <property type="entry name" value="GGDEF"/>
    <property type="match status" value="1"/>
</dbReference>
<dbReference type="Pfam" id="PF00563">
    <property type="entry name" value="EAL"/>
    <property type="match status" value="1"/>
</dbReference>
<evidence type="ECO:0000313" key="4">
    <source>
        <dbReference type="Proteomes" id="UP000637513"/>
    </source>
</evidence>
<evidence type="ECO:0000259" key="1">
    <source>
        <dbReference type="PROSITE" id="PS50883"/>
    </source>
</evidence>
<dbReference type="Gene3D" id="3.30.70.270">
    <property type="match status" value="1"/>
</dbReference>
<dbReference type="CDD" id="cd00130">
    <property type="entry name" value="PAS"/>
    <property type="match status" value="1"/>
</dbReference>
<dbReference type="SUPFAM" id="SSF55785">
    <property type="entry name" value="PYP-like sensor domain (PAS domain)"/>
    <property type="match status" value="1"/>
</dbReference>
<evidence type="ECO:0000259" key="2">
    <source>
        <dbReference type="PROSITE" id="PS50887"/>
    </source>
</evidence>
<organism evidence="3 4">
    <name type="scientific">Jutongia hominis</name>
    <dbReference type="NCBI Taxonomy" id="2763664"/>
    <lineage>
        <taxon>Bacteria</taxon>
        <taxon>Bacillati</taxon>
        <taxon>Bacillota</taxon>
        <taxon>Clostridia</taxon>
        <taxon>Lachnospirales</taxon>
        <taxon>Lachnospiraceae</taxon>
        <taxon>Jutongia</taxon>
    </lineage>
</organism>
<dbReference type="InterPro" id="IPR001633">
    <property type="entry name" value="EAL_dom"/>
</dbReference>
<reference evidence="3 4" key="1">
    <citation type="submission" date="2020-08" db="EMBL/GenBank/DDBJ databases">
        <title>Genome public.</title>
        <authorList>
            <person name="Liu C."/>
            <person name="Sun Q."/>
        </authorList>
    </citation>
    <scope>NUCLEOTIDE SEQUENCE [LARGE SCALE GENOMIC DNA]</scope>
    <source>
        <strain evidence="3 4">BX3</strain>
    </source>
</reference>
<proteinExistence type="predicted"/>
<dbReference type="InterPro" id="IPR035919">
    <property type="entry name" value="EAL_sf"/>
</dbReference>
<dbReference type="SMART" id="SM00052">
    <property type="entry name" value="EAL"/>
    <property type="match status" value="1"/>
</dbReference>
<dbReference type="PANTHER" id="PTHR33121">
    <property type="entry name" value="CYCLIC DI-GMP PHOSPHODIESTERASE PDEF"/>
    <property type="match status" value="1"/>
</dbReference>
<dbReference type="PROSITE" id="PS50887">
    <property type="entry name" value="GGDEF"/>
    <property type="match status" value="1"/>
</dbReference>
<dbReference type="SUPFAM" id="SSF141868">
    <property type="entry name" value="EAL domain-like"/>
    <property type="match status" value="1"/>
</dbReference>
<dbReference type="InterPro" id="IPR035965">
    <property type="entry name" value="PAS-like_dom_sf"/>
</dbReference>
<dbReference type="InterPro" id="IPR050706">
    <property type="entry name" value="Cyclic-di-GMP_PDE-like"/>
</dbReference>
<feature type="domain" description="EAL" evidence="1">
    <location>
        <begin position="304"/>
        <end position="559"/>
    </location>
</feature>
<comment type="caution">
    <text evidence="3">The sequence shown here is derived from an EMBL/GenBank/DDBJ whole genome shotgun (WGS) entry which is preliminary data.</text>
</comment>
<dbReference type="Pfam" id="PF00990">
    <property type="entry name" value="GGDEF"/>
    <property type="match status" value="1"/>
</dbReference>
<accession>A0ABR7MWT9</accession>
<dbReference type="Pfam" id="PF08447">
    <property type="entry name" value="PAS_3"/>
    <property type="match status" value="1"/>
</dbReference>
<dbReference type="InterPro" id="IPR000160">
    <property type="entry name" value="GGDEF_dom"/>
</dbReference>
<dbReference type="CDD" id="cd01949">
    <property type="entry name" value="GGDEF"/>
    <property type="match status" value="1"/>
</dbReference>
<dbReference type="RefSeq" id="WP_249305585.1">
    <property type="nucleotide sequence ID" value="NZ_JACRSW010000035.1"/>
</dbReference>
<dbReference type="Gene3D" id="3.30.450.20">
    <property type="entry name" value="PAS domain"/>
    <property type="match status" value="1"/>
</dbReference>
<evidence type="ECO:0000313" key="3">
    <source>
        <dbReference type="EMBL" id="MBC8558129.1"/>
    </source>
</evidence>
<protein>
    <submittedName>
        <fullName evidence="3">GGDEF and EAL domain-containing protein</fullName>
    </submittedName>
</protein>
<dbReference type="SUPFAM" id="SSF55073">
    <property type="entry name" value="Nucleotide cyclase"/>
    <property type="match status" value="1"/>
</dbReference>
<dbReference type="CDD" id="cd01948">
    <property type="entry name" value="EAL"/>
    <property type="match status" value="1"/>
</dbReference>
<keyword evidence="4" id="KW-1185">Reference proteome</keyword>
<dbReference type="InterPro" id="IPR043128">
    <property type="entry name" value="Rev_trsase/Diguanyl_cyclase"/>
</dbReference>
<dbReference type="Gene3D" id="3.20.20.450">
    <property type="entry name" value="EAL domain"/>
    <property type="match status" value="1"/>
</dbReference>
<dbReference type="PANTHER" id="PTHR33121:SF71">
    <property type="entry name" value="OXYGEN SENSOR PROTEIN DOSP"/>
    <property type="match status" value="1"/>
</dbReference>
<dbReference type="InterPro" id="IPR000014">
    <property type="entry name" value="PAS"/>
</dbReference>
<sequence length="562" mass="65686">MRKVETFDYENIQHVFSLLSKCTEDYLFIYDFPADEYAISASATETFMLEEPEFDHATEILMNVCHPEDRKLLRDNLQGIIDGTVREHNLEYRWLGRNGHSIWISCRGQVVYDQNDHAKYMVGRITELGRRNMIDNTTGLYREIRLKSDLTKRVLTGDKNGFLLRIGIDNFKTVNDKFGRNFGDSVLNSVAECIRECVDEHGRVYRMDGDEMMVVAEVADYDQKEDQARTLYHKIRQRVDESIAAMGYKHFHTISAGGTYFKPRMQDVNTLLEQAEFALHEAKQRGKNTYVRYQEDTYQAFVKRMDIQERLRRSVEENYKGFELYYQPIVNTRKKKILGAEALLRWQDDVVGRLSPAEFVPLLEESGLIIPVGRWIIRTALEQCLCWQKKDKNFRMNINLSSIQLKKSDVIMDIETIMQELGIGNHNVLFEVTESGELESDSITQKILFSFRKRNLNLGIDDFGTGYSNFRYVKEMMFDLVKIDQAFIRNITKSQYDYLVVKQMTELAHSLNLKVCYEGVETADDLECVLDLNPDYIQGYYFAKPTTASDFETRYLCMEQKF</sequence>
<gene>
    <name evidence="3" type="ORF">H8700_10490</name>
</gene>
<dbReference type="NCBIfam" id="TIGR00254">
    <property type="entry name" value="GGDEF"/>
    <property type="match status" value="1"/>
</dbReference>
<dbReference type="InterPro" id="IPR029787">
    <property type="entry name" value="Nucleotide_cyclase"/>
</dbReference>
<dbReference type="InterPro" id="IPR013655">
    <property type="entry name" value="PAS_fold_3"/>
</dbReference>
<dbReference type="EMBL" id="JACRSW010000035">
    <property type="protein sequence ID" value="MBC8558129.1"/>
    <property type="molecule type" value="Genomic_DNA"/>
</dbReference>
<dbReference type="PROSITE" id="PS50883">
    <property type="entry name" value="EAL"/>
    <property type="match status" value="1"/>
</dbReference>
<dbReference type="Proteomes" id="UP000637513">
    <property type="component" value="Unassembled WGS sequence"/>
</dbReference>
<feature type="domain" description="GGDEF" evidence="2">
    <location>
        <begin position="159"/>
        <end position="295"/>
    </location>
</feature>
<name>A0ABR7MWT9_9FIRM</name>